<dbReference type="SUPFAM" id="SSF57756">
    <property type="entry name" value="Retrovirus zinc finger-like domains"/>
    <property type="match status" value="1"/>
</dbReference>
<evidence type="ECO:0000313" key="2">
    <source>
        <dbReference type="Proteomes" id="UP000424527"/>
    </source>
</evidence>
<dbReference type="PROSITE" id="PS00141">
    <property type="entry name" value="ASP_PROTEASE"/>
    <property type="match status" value="1"/>
</dbReference>
<dbReference type="GO" id="GO:0008270">
    <property type="term" value="F:zinc ion binding"/>
    <property type="evidence" value="ECO:0007669"/>
    <property type="project" value="InterPro"/>
</dbReference>
<dbReference type="InterPro" id="IPR032567">
    <property type="entry name" value="RTL1-rel"/>
</dbReference>
<gene>
    <name evidence="1" type="ORF">D5F01_LYC15176</name>
</gene>
<dbReference type="InterPro" id="IPR001969">
    <property type="entry name" value="Aspartic_peptidase_AS"/>
</dbReference>
<evidence type="ECO:0008006" key="3">
    <source>
        <dbReference type="Google" id="ProtNLM"/>
    </source>
</evidence>
<name>A0A6G0I769_LARCR</name>
<dbReference type="AlphaFoldDB" id="A0A6G0I769"/>
<reference evidence="1 2" key="1">
    <citation type="submission" date="2019-07" db="EMBL/GenBank/DDBJ databases">
        <title>Chromosome genome assembly for large yellow croaker.</title>
        <authorList>
            <person name="Xiao S."/>
        </authorList>
    </citation>
    <scope>NUCLEOTIDE SEQUENCE [LARGE SCALE GENOMIC DNA]</scope>
    <source>
        <strain evidence="1">JMULYC20181020</strain>
        <tissue evidence="1">Muscle</tissue>
    </source>
</reference>
<keyword evidence="2" id="KW-1185">Reference proteome</keyword>
<dbReference type="PANTHER" id="PTHR15503:SF36">
    <property type="entry name" value="RETROTRANSPOSON GAG-LIKE PROTEIN 5"/>
    <property type="match status" value="1"/>
</dbReference>
<sequence length="249" mass="27543">MRQGRRSVMDYAIAFGTLAADSGWNQPALVDAFFNGHSERVKDSLTPLDLPSELDVLVSLASKIDKRLLEHDRTRNFPSSQLPGSYSSWGPSPRCTPAPALTHATNTRSDTEELMQIEHTRLSPEERLRRCNKGRCIYCAQMGHFLENCPIPRNGSSRQTSVLVCTSPSKNRPCHQFSHVTLFSESLSLPLTVVIDSGADASLIDKNLAKRLNLSFVPLDSPMPATALDGHVMYLVTHCTSPVTRTPNR</sequence>
<evidence type="ECO:0000313" key="1">
    <source>
        <dbReference type="EMBL" id="KAE8287207.1"/>
    </source>
</evidence>
<proteinExistence type="predicted"/>
<dbReference type="PANTHER" id="PTHR15503">
    <property type="entry name" value="LDOC1 RELATED"/>
    <property type="match status" value="1"/>
</dbReference>
<organism evidence="1 2">
    <name type="scientific">Larimichthys crocea</name>
    <name type="common">Large yellow croaker</name>
    <name type="synonym">Pseudosciaena crocea</name>
    <dbReference type="NCBI Taxonomy" id="215358"/>
    <lineage>
        <taxon>Eukaryota</taxon>
        <taxon>Metazoa</taxon>
        <taxon>Chordata</taxon>
        <taxon>Craniata</taxon>
        <taxon>Vertebrata</taxon>
        <taxon>Euteleostomi</taxon>
        <taxon>Actinopterygii</taxon>
        <taxon>Neopterygii</taxon>
        <taxon>Teleostei</taxon>
        <taxon>Neoteleostei</taxon>
        <taxon>Acanthomorphata</taxon>
        <taxon>Eupercaria</taxon>
        <taxon>Sciaenidae</taxon>
        <taxon>Larimichthys</taxon>
    </lineage>
</organism>
<dbReference type="GO" id="GO:0004190">
    <property type="term" value="F:aspartic-type endopeptidase activity"/>
    <property type="evidence" value="ECO:0007669"/>
    <property type="project" value="InterPro"/>
</dbReference>
<dbReference type="GO" id="GO:0003676">
    <property type="term" value="F:nucleic acid binding"/>
    <property type="evidence" value="ECO:0007669"/>
    <property type="project" value="InterPro"/>
</dbReference>
<comment type="caution">
    <text evidence="1">The sequence shown here is derived from an EMBL/GenBank/DDBJ whole genome shotgun (WGS) entry which is preliminary data.</text>
</comment>
<dbReference type="Proteomes" id="UP000424527">
    <property type="component" value="Unassembled WGS sequence"/>
</dbReference>
<dbReference type="InterPro" id="IPR036875">
    <property type="entry name" value="Znf_CCHC_sf"/>
</dbReference>
<accession>A0A6G0I769</accession>
<dbReference type="Gene3D" id="4.10.60.10">
    <property type="entry name" value="Zinc finger, CCHC-type"/>
    <property type="match status" value="1"/>
</dbReference>
<dbReference type="GO" id="GO:0006508">
    <property type="term" value="P:proteolysis"/>
    <property type="evidence" value="ECO:0007669"/>
    <property type="project" value="InterPro"/>
</dbReference>
<dbReference type="CDD" id="cd00303">
    <property type="entry name" value="retropepsin_like"/>
    <property type="match status" value="1"/>
</dbReference>
<dbReference type="EMBL" id="REGW02000014">
    <property type="protein sequence ID" value="KAE8287207.1"/>
    <property type="molecule type" value="Genomic_DNA"/>
</dbReference>
<protein>
    <recommendedName>
        <fullName evidence="3">CCHC-type domain-containing protein</fullName>
    </recommendedName>
</protein>